<dbReference type="SUPFAM" id="SSF51735">
    <property type="entry name" value="NAD(P)-binding Rossmann-fold domains"/>
    <property type="match status" value="1"/>
</dbReference>
<organism evidence="3 4">
    <name type="scientific">Diaporthe australafricana</name>
    <dbReference type="NCBI Taxonomy" id="127596"/>
    <lineage>
        <taxon>Eukaryota</taxon>
        <taxon>Fungi</taxon>
        <taxon>Dikarya</taxon>
        <taxon>Ascomycota</taxon>
        <taxon>Pezizomycotina</taxon>
        <taxon>Sordariomycetes</taxon>
        <taxon>Sordariomycetidae</taxon>
        <taxon>Diaporthales</taxon>
        <taxon>Diaporthaceae</taxon>
        <taxon>Diaporthe</taxon>
    </lineage>
</organism>
<dbReference type="PANTHER" id="PTHR43355:SF2">
    <property type="entry name" value="FLAVIN REDUCTASE (NADPH)"/>
    <property type="match status" value="1"/>
</dbReference>
<feature type="domain" description="NAD(P)-binding" evidence="2">
    <location>
        <begin position="10"/>
        <end position="150"/>
    </location>
</feature>
<dbReference type="EMBL" id="JAWRVE010000041">
    <property type="protein sequence ID" value="KAL1869417.1"/>
    <property type="molecule type" value="Genomic_DNA"/>
</dbReference>
<dbReference type="Gene3D" id="3.40.50.720">
    <property type="entry name" value="NAD(P)-binding Rossmann-like Domain"/>
    <property type="match status" value="1"/>
</dbReference>
<dbReference type="PANTHER" id="PTHR43355">
    <property type="entry name" value="FLAVIN REDUCTASE (NADPH)"/>
    <property type="match status" value="1"/>
</dbReference>
<evidence type="ECO:0000313" key="4">
    <source>
        <dbReference type="Proteomes" id="UP001583177"/>
    </source>
</evidence>
<gene>
    <name evidence="3" type="ORF">Daus18300_005629</name>
</gene>
<evidence type="ECO:0000259" key="2">
    <source>
        <dbReference type="Pfam" id="PF13460"/>
    </source>
</evidence>
<dbReference type="Proteomes" id="UP001583177">
    <property type="component" value="Unassembled WGS sequence"/>
</dbReference>
<dbReference type="Pfam" id="PF13460">
    <property type="entry name" value="NAD_binding_10"/>
    <property type="match status" value="1"/>
</dbReference>
<protein>
    <recommendedName>
        <fullName evidence="2">NAD(P)-binding domain-containing protein</fullName>
    </recommendedName>
</protein>
<dbReference type="InterPro" id="IPR051606">
    <property type="entry name" value="Polyketide_Oxido-like"/>
</dbReference>
<evidence type="ECO:0000313" key="3">
    <source>
        <dbReference type="EMBL" id="KAL1869417.1"/>
    </source>
</evidence>
<reference evidence="3 4" key="1">
    <citation type="journal article" date="2024" name="IMA Fungus">
        <title>IMA Genome - F19 : A genome assembly and annotation guide to empower mycologists, including annotated draft genome sequences of Ceratocystis pirilliformis, Diaporthe australafricana, Fusarium ophioides, Paecilomyces lecythidis, and Sporothrix stenoceras.</title>
        <authorList>
            <person name="Aylward J."/>
            <person name="Wilson A.M."/>
            <person name="Visagie C.M."/>
            <person name="Spraker J."/>
            <person name="Barnes I."/>
            <person name="Buitendag C."/>
            <person name="Ceriani C."/>
            <person name="Del Mar Angel L."/>
            <person name="du Plessis D."/>
            <person name="Fuchs T."/>
            <person name="Gasser K."/>
            <person name="Kramer D."/>
            <person name="Li W."/>
            <person name="Munsamy K."/>
            <person name="Piso A."/>
            <person name="Price J.L."/>
            <person name="Sonnekus B."/>
            <person name="Thomas C."/>
            <person name="van der Nest A."/>
            <person name="van Dijk A."/>
            <person name="van Heerden A."/>
            <person name="van Vuuren N."/>
            <person name="Yilmaz N."/>
            <person name="Duong T.A."/>
            <person name="van der Merwe N.A."/>
            <person name="Wingfield M.J."/>
            <person name="Wingfield B.D."/>
        </authorList>
    </citation>
    <scope>NUCLEOTIDE SEQUENCE [LARGE SCALE GENOMIC DNA]</scope>
    <source>
        <strain evidence="3 4">CMW 18300</strain>
    </source>
</reference>
<keyword evidence="4" id="KW-1185">Reference proteome</keyword>
<comment type="caution">
    <text evidence="3">The sequence shown here is derived from an EMBL/GenBank/DDBJ whole genome shotgun (WGS) entry which is preliminary data.</text>
</comment>
<evidence type="ECO:0000256" key="1">
    <source>
        <dbReference type="ARBA" id="ARBA00038376"/>
    </source>
</evidence>
<proteinExistence type="inferred from homology"/>
<sequence>MAVNTIGVIGATGMTGSYVALELLKRGHKVVGISRNPEKLGQHENYTTKSIDLTKASILEVADTLNSLDVVVNAYGPHSQLGKALGYRSFAECTRAIVIAAKAAKVPYFVMVGGAGSMLVPDKPFCTAADDPRFFHAYIRGVVASEAYVDHCKEWSGEDAVHLQKAREAFLAENEGKGTPEMCDLLDAVYERTFDMDGPGNTSFTWTYISPPALYRPGRRTGSYKIAVDVMPLKPAGPHNQGDAIFEGRLHGIALPDIAIAVADEVETKEKVGKHWTPYVPDIDETLGPVYAKIGDHF</sequence>
<accession>A0ABR3X0I7</accession>
<comment type="similarity">
    <text evidence="1">Belongs to the avfA family.</text>
</comment>
<name>A0ABR3X0I7_9PEZI</name>
<dbReference type="InterPro" id="IPR016040">
    <property type="entry name" value="NAD(P)-bd_dom"/>
</dbReference>
<dbReference type="InterPro" id="IPR036291">
    <property type="entry name" value="NAD(P)-bd_dom_sf"/>
</dbReference>